<dbReference type="PROSITE" id="PS00018">
    <property type="entry name" value="EF_HAND_1"/>
    <property type="match status" value="1"/>
</dbReference>
<dbReference type="Proteomes" id="UP000694941">
    <property type="component" value="Unplaced"/>
</dbReference>
<evidence type="ECO:0000256" key="4">
    <source>
        <dbReference type="ARBA" id="ARBA00022827"/>
    </source>
</evidence>
<dbReference type="Pfam" id="PF13499">
    <property type="entry name" value="EF-hand_7"/>
    <property type="match status" value="1"/>
</dbReference>
<dbReference type="RefSeq" id="XP_022253297.1">
    <property type="nucleotide sequence ID" value="XM_022397589.1"/>
</dbReference>
<dbReference type="CDD" id="cd00051">
    <property type="entry name" value="EFh"/>
    <property type="match status" value="2"/>
</dbReference>
<feature type="transmembrane region" description="Helical" evidence="10">
    <location>
        <begin position="346"/>
        <end position="368"/>
    </location>
</feature>
<sequence>MEFIATLHCSSEATCGFTPANIVRLEQMFRNNVGDNGELALEQFKKILQSKNSFFAERMFRLYDTRNAGKISLDQFLTAIRNFARMSSEEKLKLLFSVYDVDGDGLIQMKDFRNVIHACMEENGLKFSEEQTEDLTMALFKDADIDGSGNISFQNFKTQLESHPGLAENFSMTIDRWLIPSSQTSPQTFLKYQLPRKLRWRYIRNNYVSVLFLMGFLTINIALFISRYVAVSNMKDESGVLLQRMLQENSFSAENSTKETPSGMLGQHVNQTAQIRSIGSCIDDVDEQNLPFKHIYEVLARACGHCLNFTCMFVLLPVLRLSLTWLRTHGFSQYLPVDHGVYFHKLTAWFIIFYSIFHTIMHICNFARVSEGDSSLTVWLLFTTEVGIGWVGGAACLTGWILLVILFVMFVCAQKCVRQRGMFEVFHYSHKLYIVFWLVLILHGPNFLKWFIGPALIFVVEMTCKMRMVYTKQGQTCVLSGTLLPSKVIQLVVKRPRHFEFCPGDYVFIRIPVIAQFEWHPFTISSAPELEDVITLHIRAVGEWTNRLWTYFDKQQMTETSQFTQSSNKDHSCNTGYLDKSYRVKGTTSRVEKEKYPLSRIRSSNYCTNDDEPQRLCGPPSSSNYGDLDMKIKFNCNTVGESSRFDKQRSVISEENQEILSKETNRYLGKTESQRLQSIQTKRNPLLYNSVIVLPSRGSGFRKILPTVRLPEIISDERDEENRFTSPPPPSTYSSLEESTELGKLALSSEGLRVFVEGPYGSPTRHIFRAEHAVLIATGIGVTPFASILQSIMVRYQHERMSCPSCCYQWLDKPPQSIFSLRKVDFIWINRNQQAFEWFVNLLSELEIQQTEFGDIMERFLDVHMYVTSALCKTDIRALGLQLALELMHEKEKRCLITGLKTRTQPGRPNWDMVFRSIAEQCKGRVTVFFCGPPQLARTLHTKCNKYGFTFRKEVF</sequence>
<name>A0ABM1BMN1_LIMPO</name>
<proteinExistence type="predicted"/>
<dbReference type="SUPFAM" id="SSF47473">
    <property type="entry name" value="EF-hand"/>
    <property type="match status" value="1"/>
</dbReference>
<organism evidence="13 14">
    <name type="scientific">Limulus polyphemus</name>
    <name type="common">Atlantic horseshoe crab</name>
    <dbReference type="NCBI Taxonomy" id="6850"/>
    <lineage>
        <taxon>Eukaryota</taxon>
        <taxon>Metazoa</taxon>
        <taxon>Ecdysozoa</taxon>
        <taxon>Arthropoda</taxon>
        <taxon>Chelicerata</taxon>
        <taxon>Merostomata</taxon>
        <taxon>Xiphosura</taxon>
        <taxon>Limulidae</taxon>
        <taxon>Limulus</taxon>
    </lineage>
</organism>
<dbReference type="Gene3D" id="2.40.30.10">
    <property type="entry name" value="Translation factors"/>
    <property type="match status" value="1"/>
</dbReference>
<evidence type="ECO:0000256" key="7">
    <source>
        <dbReference type="ARBA" id="ARBA00022989"/>
    </source>
</evidence>
<keyword evidence="5" id="KW-0106">Calcium</keyword>
<feature type="domain" description="EF-hand" evidence="11">
    <location>
        <begin position="51"/>
        <end position="86"/>
    </location>
</feature>
<keyword evidence="4" id="KW-0274">FAD</keyword>
<dbReference type="Pfam" id="PF08030">
    <property type="entry name" value="NAD_binding_6"/>
    <property type="match status" value="1"/>
</dbReference>
<keyword evidence="7 10" id="KW-1133">Transmembrane helix</keyword>
<evidence type="ECO:0000313" key="14">
    <source>
        <dbReference type="RefSeq" id="XP_013785082.1"/>
    </source>
</evidence>
<dbReference type="InterPro" id="IPR013121">
    <property type="entry name" value="Fe_red_NAD-bd_6"/>
</dbReference>
<dbReference type="CDD" id="cd06186">
    <property type="entry name" value="NOX_Duox_like_FAD_NADP"/>
    <property type="match status" value="1"/>
</dbReference>
<dbReference type="InterPro" id="IPR013112">
    <property type="entry name" value="FAD-bd_8"/>
</dbReference>
<comment type="subcellular location">
    <subcellularLocation>
        <location evidence="1">Membrane</location>
        <topology evidence="1">Multi-pass membrane protein</topology>
    </subcellularLocation>
</comment>
<evidence type="ECO:0000313" key="16">
    <source>
        <dbReference type="RefSeq" id="XP_022253299.1"/>
    </source>
</evidence>
<evidence type="ECO:0000256" key="5">
    <source>
        <dbReference type="ARBA" id="ARBA00022837"/>
    </source>
</evidence>
<evidence type="ECO:0000313" key="15">
    <source>
        <dbReference type="RefSeq" id="XP_022253297.1"/>
    </source>
</evidence>
<feature type="transmembrane region" description="Helical" evidence="10">
    <location>
        <begin position="206"/>
        <end position="230"/>
    </location>
</feature>
<evidence type="ECO:0000259" key="11">
    <source>
        <dbReference type="PROSITE" id="PS50222"/>
    </source>
</evidence>
<feature type="domain" description="EF-hand" evidence="11">
    <location>
        <begin position="87"/>
        <end position="122"/>
    </location>
</feature>
<dbReference type="SMART" id="SM00054">
    <property type="entry name" value="EFh"/>
    <property type="match status" value="3"/>
</dbReference>
<feature type="transmembrane region" description="Helical" evidence="10">
    <location>
        <begin position="434"/>
        <end position="460"/>
    </location>
</feature>
<evidence type="ECO:0000256" key="8">
    <source>
        <dbReference type="ARBA" id="ARBA00023002"/>
    </source>
</evidence>
<dbReference type="Gene3D" id="3.40.50.80">
    <property type="entry name" value="Nucleotide-binding domain of ferredoxin-NADP reductase (FNR) module"/>
    <property type="match status" value="1"/>
</dbReference>
<protein>
    <submittedName>
        <fullName evidence="14 15">NADPH oxidase 5-like</fullName>
    </submittedName>
</protein>
<dbReference type="InterPro" id="IPR017938">
    <property type="entry name" value="Riboflavin_synthase-like_b-brl"/>
</dbReference>
<dbReference type="PANTHER" id="PTHR11972">
    <property type="entry name" value="NADPH OXIDASE"/>
    <property type="match status" value="1"/>
</dbReference>
<keyword evidence="13" id="KW-1185">Reference proteome</keyword>
<evidence type="ECO:0000256" key="9">
    <source>
        <dbReference type="ARBA" id="ARBA00023136"/>
    </source>
</evidence>
<evidence type="ECO:0000256" key="2">
    <source>
        <dbReference type="ARBA" id="ARBA00022630"/>
    </source>
</evidence>
<dbReference type="Pfam" id="PF01794">
    <property type="entry name" value="Ferric_reduct"/>
    <property type="match status" value="1"/>
</dbReference>
<dbReference type="GeneID" id="106469164"/>
<dbReference type="InterPro" id="IPR002048">
    <property type="entry name" value="EF_hand_dom"/>
</dbReference>
<dbReference type="SUPFAM" id="SSF63380">
    <property type="entry name" value="Riboflavin synthase domain-like"/>
    <property type="match status" value="1"/>
</dbReference>
<dbReference type="SFLD" id="SFLDS00052">
    <property type="entry name" value="Ferric_Reductase_Domain"/>
    <property type="match status" value="1"/>
</dbReference>
<dbReference type="InterPro" id="IPR013130">
    <property type="entry name" value="Fe3_Rdtase_TM_dom"/>
</dbReference>
<dbReference type="InterPro" id="IPR017927">
    <property type="entry name" value="FAD-bd_FR_type"/>
</dbReference>
<feature type="domain" description="EF-hand" evidence="11">
    <location>
        <begin position="131"/>
        <end position="166"/>
    </location>
</feature>
<accession>A0ABM1BMN1</accession>
<evidence type="ECO:0000256" key="1">
    <source>
        <dbReference type="ARBA" id="ARBA00004141"/>
    </source>
</evidence>
<dbReference type="InterPro" id="IPR050369">
    <property type="entry name" value="RBOH/FRE"/>
</dbReference>
<dbReference type="SFLD" id="SFLDG01169">
    <property type="entry name" value="NADPH_oxidase_subgroup_(NOX)"/>
    <property type="match status" value="1"/>
</dbReference>
<gene>
    <name evidence="14 15 16" type="primary">LOC106469164</name>
</gene>
<evidence type="ECO:0000259" key="12">
    <source>
        <dbReference type="PROSITE" id="PS51384"/>
    </source>
</evidence>
<dbReference type="PANTHER" id="PTHR11972:SF58">
    <property type="entry name" value="NADPH OXIDASE 5"/>
    <property type="match status" value="1"/>
</dbReference>
<keyword evidence="3 10" id="KW-0812">Transmembrane</keyword>
<dbReference type="Pfam" id="PF08022">
    <property type="entry name" value="FAD_binding_8"/>
    <property type="match status" value="1"/>
</dbReference>
<feature type="transmembrane region" description="Helical" evidence="10">
    <location>
        <begin position="388"/>
        <end position="413"/>
    </location>
</feature>
<feature type="domain" description="FAD-binding FR-type" evidence="12">
    <location>
        <begin position="471"/>
        <end position="579"/>
    </location>
</feature>
<feature type="transmembrane region" description="Helical" evidence="10">
    <location>
        <begin position="307"/>
        <end position="326"/>
    </location>
</feature>
<reference evidence="14 15" key="1">
    <citation type="submission" date="2025-05" db="UniProtKB">
        <authorList>
            <consortium name="RefSeq"/>
        </authorList>
    </citation>
    <scope>IDENTIFICATION</scope>
    <source>
        <tissue evidence="14 15">Muscle</tissue>
    </source>
</reference>
<dbReference type="RefSeq" id="XP_022253299.1">
    <property type="nucleotide sequence ID" value="XM_022397591.1"/>
</dbReference>
<dbReference type="SUPFAM" id="SSF52343">
    <property type="entry name" value="Ferredoxin reductase-like, C-terminal NADP-linked domain"/>
    <property type="match status" value="1"/>
</dbReference>
<dbReference type="PROSITE" id="PS50222">
    <property type="entry name" value="EF_HAND_2"/>
    <property type="match status" value="3"/>
</dbReference>
<dbReference type="RefSeq" id="XP_013785082.1">
    <property type="nucleotide sequence ID" value="XM_013929628.2"/>
</dbReference>
<evidence type="ECO:0000256" key="10">
    <source>
        <dbReference type="SAM" id="Phobius"/>
    </source>
</evidence>
<evidence type="ECO:0000256" key="6">
    <source>
        <dbReference type="ARBA" id="ARBA00022857"/>
    </source>
</evidence>
<keyword evidence="9 10" id="KW-0472">Membrane</keyword>
<keyword evidence="6" id="KW-0521">NADP</keyword>
<evidence type="ECO:0000313" key="13">
    <source>
        <dbReference type="Proteomes" id="UP000694941"/>
    </source>
</evidence>
<dbReference type="Gene3D" id="1.10.238.10">
    <property type="entry name" value="EF-hand"/>
    <property type="match status" value="1"/>
</dbReference>
<evidence type="ECO:0000256" key="3">
    <source>
        <dbReference type="ARBA" id="ARBA00022692"/>
    </source>
</evidence>
<keyword evidence="8" id="KW-0560">Oxidoreductase</keyword>
<dbReference type="InterPro" id="IPR018247">
    <property type="entry name" value="EF_Hand_1_Ca_BS"/>
</dbReference>
<dbReference type="PROSITE" id="PS51384">
    <property type="entry name" value="FAD_FR"/>
    <property type="match status" value="1"/>
</dbReference>
<dbReference type="InterPro" id="IPR011992">
    <property type="entry name" value="EF-hand-dom_pair"/>
</dbReference>
<dbReference type="InterPro" id="IPR039261">
    <property type="entry name" value="FNR_nucleotide-bd"/>
</dbReference>
<keyword evidence="2" id="KW-0285">Flavoprotein</keyword>